<evidence type="ECO:0000313" key="1">
    <source>
        <dbReference type="EMBL" id="QWV92115.1"/>
    </source>
</evidence>
<dbReference type="Pfam" id="PF12974">
    <property type="entry name" value="Phosphonate-bd"/>
    <property type="match status" value="1"/>
</dbReference>
<keyword evidence="2" id="KW-1185">Reference proteome</keyword>
<proteinExistence type="predicted"/>
<name>A0ABX8J993_9BACT</name>
<protein>
    <submittedName>
        <fullName evidence="1">Phosphate/phosphite/phosphonate ABC transporter substrate-binding protein</fullName>
    </submittedName>
</protein>
<dbReference type="RefSeq" id="WP_216798937.1">
    <property type="nucleotide sequence ID" value="NZ_CP076723.1"/>
</dbReference>
<gene>
    <name evidence="1" type="ORF">KP004_12885</name>
</gene>
<organism evidence="1 2">
    <name type="scientific">Geomonas oryzisoli</name>
    <dbReference type="NCBI Taxonomy" id="2847992"/>
    <lineage>
        <taxon>Bacteria</taxon>
        <taxon>Pseudomonadati</taxon>
        <taxon>Thermodesulfobacteriota</taxon>
        <taxon>Desulfuromonadia</taxon>
        <taxon>Geobacterales</taxon>
        <taxon>Geobacteraceae</taxon>
        <taxon>Geomonas</taxon>
    </lineage>
</organism>
<sequence length="276" mass="30724">MRSMIRLFGLVLFLTLLPGIASAQGSFVIGVAPHTSARVILEMYQPLRLYLGKRLNMPVEIVTAPDFDEFARRALAQKYDLAITTGHQARLLQLDADYLPQLTYKADFKAVTIVPRNSDITKAADLKGKKVLGLSAASLVTLWGEHWLVENHVTTLPVKFVSASDSVAQLLLAGEAAAGFTSLANFQKLRPEVQGQLRIIAQSTPLAGRVYLLNQRWSSREKAINAALWSFAETPEGKRYFDANKLGGYRKLHQGELEGMDRYAAEVKRLLKKEER</sequence>
<dbReference type="Proteomes" id="UP000683557">
    <property type="component" value="Chromosome"/>
</dbReference>
<reference evidence="1 2" key="1">
    <citation type="submission" date="2021-06" db="EMBL/GenBank/DDBJ databases">
        <title>Gemonas diversity in paddy soil.</title>
        <authorList>
            <person name="Liu G."/>
        </authorList>
    </citation>
    <scope>NUCLEOTIDE SEQUENCE [LARGE SCALE GENOMIC DNA]</scope>
    <source>
        <strain evidence="1 2">RG10</strain>
    </source>
</reference>
<dbReference type="EMBL" id="CP076723">
    <property type="protein sequence ID" value="QWV92115.1"/>
    <property type="molecule type" value="Genomic_DNA"/>
</dbReference>
<dbReference type="PANTHER" id="PTHR35841:SF1">
    <property type="entry name" value="PHOSPHONATES-BINDING PERIPLASMIC PROTEIN"/>
    <property type="match status" value="1"/>
</dbReference>
<evidence type="ECO:0000313" key="2">
    <source>
        <dbReference type="Proteomes" id="UP000683557"/>
    </source>
</evidence>
<dbReference type="PANTHER" id="PTHR35841">
    <property type="entry name" value="PHOSPHONATES-BINDING PERIPLASMIC PROTEIN"/>
    <property type="match status" value="1"/>
</dbReference>
<accession>A0ABX8J993</accession>